<protein>
    <submittedName>
        <fullName evidence="3">Uncharacterized protein</fullName>
    </submittedName>
</protein>
<feature type="signal peptide" evidence="2">
    <location>
        <begin position="1"/>
        <end position="17"/>
    </location>
</feature>
<dbReference type="OrthoDB" id="623670at2759"/>
<evidence type="ECO:0000313" key="3">
    <source>
        <dbReference type="EMBL" id="PSR88899.1"/>
    </source>
</evidence>
<reference evidence="3 4" key="1">
    <citation type="submission" date="2018-02" db="EMBL/GenBank/DDBJ databases">
        <title>Genome sequence of the basidiomycete white-rot fungus Phlebia centrifuga.</title>
        <authorList>
            <person name="Granchi Z."/>
            <person name="Peng M."/>
            <person name="de Vries R.P."/>
            <person name="Hilden K."/>
            <person name="Makela M.R."/>
            <person name="Grigoriev I."/>
            <person name="Riley R."/>
        </authorList>
    </citation>
    <scope>NUCLEOTIDE SEQUENCE [LARGE SCALE GENOMIC DNA]</scope>
    <source>
        <strain evidence="3 4">FBCC195</strain>
    </source>
</reference>
<feature type="chain" id="PRO_5015340834" evidence="2">
    <location>
        <begin position="18"/>
        <end position="127"/>
    </location>
</feature>
<dbReference type="STRING" id="98765.A0A2R6PC79"/>
<accession>A0A2R6PC79</accession>
<proteinExistence type="predicted"/>
<dbReference type="PANTHER" id="PTHR31836">
    <property type="match status" value="1"/>
</dbReference>
<dbReference type="SUPFAM" id="SSF50685">
    <property type="entry name" value="Barwin-like endoglucanases"/>
    <property type="match status" value="1"/>
</dbReference>
<organism evidence="3 4">
    <name type="scientific">Hermanssonia centrifuga</name>
    <dbReference type="NCBI Taxonomy" id="98765"/>
    <lineage>
        <taxon>Eukaryota</taxon>
        <taxon>Fungi</taxon>
        <taxon>Dikarya</taxon>
        <taxon>Basidiomycota</taxon>
        <taxon>Agaricomycotina</taxon>
        <taxon>Agaricomycetes</taxon>
        <taxon>Polyporales</taxon>
        <taxon>Meruliaceae</taxon>
        <taxon>Hermanssonia</taxon>
    </lineage>
</organism>
<dbReference type="EMBL" id="MLYV02000502">
    <property type="protein sequence ID" value="PSR88899.1"/>
    <property type="molecule type" value="Genomic_DNA"/>
</dbReference>
<evidence type="ECO:0000313" key="4">
    <source>
        <dbReference type="Proteomes" id="UP000186601"/>
    </source>
</evidence>
<comment type="caution">
    <text evidence="3">The sequence shown here is derived from an EMBL/GenBank/DDBJ whole genome shotgun (WGS) entry which is preliminary data.</text>
</comment>
<dbReference type="CDD" id="cd22191">
    <property type="entry name" value="DPBB_RlpA_EXP_N-like"/>
    <property type="match status" value="1"/>
</dbReference>
<dbReference type="InterPro" id="IPR051477">
    <property type="entry name" value="Expansin_CellWall"/>
</dbReference>
<dbReference type="InterPro" id="IPR036908">
    <property type="entry name" value="RlpA-like_sf"/>
</dbReference>
<dbReference type="PANTHER" id="PTHR31836:SF28">
    <property type="entry name" value="SRCR DOMAIN-CONTAINING PROTEIN-RELATED"/>
    <property type="match status" value="1"/>
</dbReference>
<evidence type="ECO:0000256" key="1">
    <source>
        <dbReference type="ARBA" id="ARBA00022729"/>
    </source>
</evidence>
<sequence>MRASFAVLPILAALVAGSPAPAPVAEGIKVANATLSQRDYTDARFTWYEVGQGACGGTNTDSEYQYDGGAYCWELINISYNGQSTQAAIVDECPGCPYGGLDLSPSLFSFLAGSTAPGVIYGEWSFA</sequence>
<dbReference type="Proteomes" id="UP000186601">
    <property type="component" value="Unassembled WGS sequence"/>
</dbReference>
<evidence type="ECO:0000256" key="2">
    <source>
        <dbReference type="SAM" id="SignalP"/>
    </source>
</evidence>
<dbReference type="Gene3D" id="2.40.40.10">
    <property type="entry name" value="RlpA-like domain"/>
    <property type="match status" value="1"/>
</dbReference>
<dbReference type="AlphaFoldDB" id="A0A2R6PC79"/>
<name>A0A2R6PC79_9APHY</name>
<keyword evidence="4" id="KW-1185">Reference proteome</keyword>
<gene>
    <name evidence="3" type="ORF">PHLCEN_2v5048</name>
</gene>
<keyword evidence="1 2" id="KW-0732">Signal</keyword>